<proteinExistence type="predicted"/>
<reference evidence="1" key="2">
    <citation type="submission" date="2025-09" db="UniProtKB">
        <authorList>
            <consortium name="Ensembl"/>
        </authorList>
    </citation>
    <scope>IDENTIFICATION</scope>
</reference>
<reference evidence="1" key="1">
    <citation type="submission" date="2025-08" db="UniProtKB">
        <authorList>
            <consortium name="Ensembl"/>
        </authorList>
    </citation>
    <scope>IDENTIFICATION</scope>
</reference>
<dbReference type="Proteomes" id="UP000694407">
    <property type="component" value="Unplaced"/>
</dbReference>
<dbReference type="Ensembl" id="ENSMMMT00000026160.1">
    <property type="protein sequence ID" value="ENSMMMP00000023093.1"/>
    <property type="gene ID" value="ENSMMMG00000020235.1"/>
</dbReference>
<evidence type="ECO:0000313" key="2">
    <source>
        <dbReference type="Proteomes" id="UP000694407"/>
    </source>
</evidence>
<keyword evidence="2" id="KW-1185">Reference proteome</keyword>
<protein>
    <submittedName>
        <fullName evidence="1">Uncharacterized protein</fullName>
    </submittedName>
</protein>
<dbReference type="GeneTree" id="ENSGT00910000148083"/>
<organism evidence="1 2">
    <name type="scientific">Marmota marmota marmota</name>
    <name type="common">Alpine marmot</name>
    <dbReference type="NCBI Taxonomy" id="9994"/>
    <lineage>
        <taxon>Eukaryota</taxon>
        <taxon>Metazoa</taxon>
        <taxon>Chordata</taxon>
        <taxon>Craniata</taxon>
        <taxon>Vertebrata</taxon>
        <taxon>Euteleostomi</taxon>
        <taxon>Mammalia</taxon>
        <taxon>Eutheria</taxon>
        <taxon>Euarchontoglires</taxon>
        <taxon>Glires</taxon>
        <taxon>Rodentia</taxon>
        <taxon>Sciuromorpha</taxon>
        <taxon>Sciuridae</taxon>
        <taxon>Xerinae</taxon>
        <taxon>Marmotini</taxon>
        <taxon>Marmota</taxon>
    </lineage>
</organism>
<accession>A0A8C6A1D9</accession>
<name>A0A8C6A1D9_MARMA</name>
<dbReference type="AlphaFoldDB" id="A0A8C6A1D9"/>
<evidence type="ECO:0000313" key="1">
    <source>
        <dbReference type="Ensembl" id="ENSMMMP00000023093.1"/>
    </source>
</evidence>
<sequence>MQVVGSLGFWGTRGLPPSHLPDLPPPPTRRVGGWQQSDLFWEEWLPVCVGGHHCLGEEWDRAENPPNSCLKSLASPLLEVGLKPSSPVWGVLPPSLPSSSDCPPVFRVGVLVTANVCMGLAG</sequence>